<keyword evidence="3" id="KW-1185">Reference proteome</keyword>
<reference evidence="2" key="1">
    <citation type="submission" date="2020-07" db="EMBL/GenBank/DDBJ databases">
        <authorList>
            <person name="Nieuwenhuis M."/>
            <person name="Van De Peppel L.J.J."/>
        </authorList>
    </citation>
    <scope>NUCLEOTIDE SEQUENCE</scope>
    <source>
        <strain evidence="2">AP01</strain>
        <tissue evidence="2">Mycelium</tissue>
    </source>
</reference>
<accession>A0A9P7GBT5</accession>
<dbReference type="PANTHER" id="PTHR47098">
    <property type="entry name" value="PROTEIN MAK32"/>
    <property type="match status" value="1"/>
</dbReference>
<sequence>MSINQESERTSVGFVTLGMFIVDEFSFADNDGNPTARTVDSQERPKNQLPDSDIGMIVDRGRDFPSSIEAKLLEYGSEMWIFRDQPHLPTTRALNSYRGEHRK</sequence>
<name>A0A9P7GBT5_9AGAR</name>
<reference evidence="2" key="2">
    <citation type="submission" date="2021-10" db="EMBL/GenBank/DDBJ databases">
        <title>Phylogenomics reveals ancestral predisposition of the termite-cultivated fungus Termitomyces towards a domesticated lifestyle.</title>
        <authorList>
            <person name="Auxier B."/>
            <person name="Grum-Grzhimaylo A."/>
            <person name="Cardenas M.E."/>
            <person name="Lodge J.D."/>
            <person name="Laessoe T."/>
            <person name="Pedersen O."/>
            <person name="Smith M.E."/>
            <person name="Kuyper T.W."/>
            <person name="Franco-Molano E.A."/>
            <person name="Baroni T.J."/>
            <person name="Aanen D.K."/>
        </authorList>
    </citation>
    <scope>NUCLEOTIDE SEQUENCE</scope>
    <source>
        <strain evidence="2">AP01</strain>
        <tissue evidence="2">Mycelium</tissue>
    </source>
</reference>
<comment type="caution">
    <text evidence="2">The sequence shown here is derived from an EMBL/GenBank/DDBJ whole genome shotgun (WGS) entry which is preliminary data.</text>
</comment>
<feature type="region of interest" description="Disordered" evidence="1">
    <location>
        <begin position="29"/>
        <end position="58"/>
    </location>
</feature>
<dbReference type="EMBL" id="JABCKV010000021">
    <property type="protein sequence ID" value="KAG5646415.1"/>
    <property type="molecule type" value="Genomic_DNA"/>
</dbReference>
<gene>
    <name evidence="2" type="ORF">DXG03_003465</name>
</gene>
<dbReference type="OrthoDB" id="497927at2759"/>
<dbReference type="PANTHER" id="PTHR47098:SF2">
    <property type="entry name" value="PROTEIN MAK32"/>
    <property type="match status" value="1"/>
</dbReference>
<proteinExistence type="predicted"/>
<protein>
    <submittedName>
        <fullName evidence="2">Uncharacterized protein</fullName>
    </submittedName>
</protein>
<evidence type="ECO:0000313" key="2">
    <source>
        <dbReference type="EMBL" id="KAG5646415.1"/>
    </source>
</evidence>
<dbReference type="Proteomes" id="UP000775547">
    <property type="component" value="Unassembled WGS sequence"/>
</dbReference>
<dbReference type="AlphaFoldDB" id="A0A9P7GBT5"/>
<evidence type="ECO:0000256" key="1">
    <source>
        <dbReference type="SAM" id="MobiDB-lite"/>
    </source>
</evidence>
<evidence type="ECO:0000313" key="3">
    <source>
        <dbReference type="Proteomes" id="UP000775547"/>
    </source>
</evidence>
<organism evidence="2 3">
    <name type="scientific">Asterophora parasitica</name>
    <dbReference type="NCBI Taxonomy" id="117018"/>
    <lineage>
        <taxon>Eukaryota</taxon>
        <taxon>Fungi</taxon>
        <taxon>Dikarya</taxon>
        <taxon>Basidiomycota</taxon>
        <taxon>Agaricomycotina</taxon>
        <taxon>Agaricomycetes</taxon>
        <taxon>Agaricomycetidae</taxon>
        <taxon>Agaricales</taxon>
        <taxon>Tricholomatineae</taxon>
        <taxon>Lyophyllaceae</taxon>
        <taxon>Asterophora</taxon>
    </lineage>
</organism>